<dbReference type="AlphaFoldDB" id="A0A1N6FIH1"/>
<evidence type="ECO:0000313" key="1">
    <source>
        <dbReference type="EMBL" id="SIN95027.1"/>
    </source>
</evidence>
<sequence length="159" mass="17825">MNFHSSSAVMHSLLDDPSSSHADEAEQTVLNAVRTWLRPRCDAQGRNGDWRDVLSDAGVTVDGLGYFDLLMGLLRRFAYRRIDTRCRCASDLAKDEASLLQTIALLQRVRSDAAVELLNDWLPEPAVSGALKIVRWFAIALLDAGLVIQVRTRRVTYMH</sequence>
<dbReference type="EMBL" id="FSRU01000001">
    <property type="protein sequence ID" value="SIN95027.1"/>
    <property type="molecule type" value="Genomic_DNA"/>
</dbReference>
<reference evidence="1 2" key="1">
    <citation type="submission" date="2016-11" db="EMBL/GenBank/DDBJ databases">
        <authorList>
            <person name="Jaros S."/>
            <person name="Januszkiewicz K."/>
            <person name="Wedrychowicz H."/>
        </authorList>
    </citation>
    <scope>NUCLEOTIDE SEQUENCE [LARGE SCALE GENOMIC DNA]</scope>
    <source>
        <strain evidence="1 2">GAS95</strain>
    </source>
</reference>
<name>A0A1N6FIH1_9BURK</name>
<protein>
    <submittedName>
        <fullName evidence="1">Uncharacterized protein</fullName>
    </submittedName>
</protein>
<organism evidence="1 2">
    <name type="scientific">Paraburkholderia phenazinium</name>
    <dbReference type="NCBI Taxonomy" id="60549"/>
    <lineage>
        <taxon>Bacteria</taxon>
        <taxon>Pseudomonadati</taxon>
        <taxon>Pseudomonadota</taxon>
        <taxon>Betaproteobacteria</taxon>
        <taxon>Burkholderiales</taxon>
        <taxon>Burkholderiaceae</taxon>
        <taxon>Paraburkholderia</taxon>
    </lineage>
</organism>
<accession>A0A1N6FIH1</accession>
<evidence type="ECO:0000313" key="2">
    <source>
        <dbReference type="Proteomes" id="UP000185151"/>
    </source>
</evidence>
<keyword evidence="2" id="KW-1185">Reference proteome</keyword>
<proteinExistence type="predicted"/>
<dbReference type="Proteomes" id="UP000185151">
    <property type="component" value="Unassembled WGS sequence"/>
</dbReference>
<dbReference type="OrthoDB" id="9000450at2"/>
<dbReference type="RefSeq" id="WP_074293834.1">
    <property type="nucleotide sequence ID" value="NZ_FSRU01000001.1"/>
</dbReference>
<gene>
    <name evidence="1" type="ORF">SAMN05444165_0215</name>
</gene>